<keyword evidence="2" id="KW-1185">Reference proteome</keyword>
<dbReference type="AlphaFoldDB" id="A0A9D4U8R7"/>
<reference evidence="1" key="1">
    <citation type="submission" date="2021-01" db="EMBL/GenBank/DDBJ databases">
        <title>Adiantum capillus-veneris genome.</title>
        <authorList>
            <person name="Fang Y."/>
            <person name="Liao Q."/>
        </authorList>
    </citation>
    <scope>NUCLEOTIDE SEQUENCE</scope>
    <source>
        <strain evidence="1">H3</strain>
        <tissue evidence="1">Leaf</tissue>
    </source>
</reference>
<comment type="caution">
    <text evidence="1">The sequence shown here is derived from an EMBL/GenBank/DDBJ whole genome shotgun (WGS) entry which is preliminary data.</text>
</comment>
<protein>
    <submittedName>
        <fullName evidence="1">Uncharacterized protein</fullName>
    </submittedName>
</protein>
<accession>A0A9D4U8R7</accession>
<organism evidence="1 2">
    <name type="scientific">Adiantum capillus-veneris</name>
    <name type="common">Maidenhair fern</name>
    <dbReference type="NCBI Taxonomy" id="13818"/>
    <lineage>
        <taxon>Eukaryota</taxon>
        <taxon>Viridiplantae</taxon>
        <taxon>Streptophyta</taxon>
        <taxon>Embryophyta</taxon>
        <taxon>Tracheophyta</taxon>
        <taxon>Polypodiopsida</taxon>
        <taxon>Polypodiidae</taxon>
        <taxon>Polypodiales</taxon>
        <taxon>Pteridineae</taxon>
        <taxon>Pteridaceae</taxon>
        <taxon>Vittarioideae</taxon>
        <taxon>Adiantum</taxon>
    </lineage>
</organism>
<gene>
    <name evidence="1" type="ORF">GOP47_0022138</name>
</gene>
<dbReference type="Proteomes" id="UP000886520">
    <property type="component" value="Chromosome 21"/>
</dbReference>
<evidence type="ECO:0000313" key="1">
    <source>
        <dbReference type="EMBL" id="KAI5063591.1"/>
    </source>
</evidence>
<evidence type="ECO:0000313" key="2">
    <source>
        <dbReference type="Proteomes" id="UP000886520"/>
    </source>
</evidence>
<name>A0A9D4U8R7_ADICA</name>
<sequence length="113" mass="12755">MLTEEECLDEDDWGFDEPVVDVDDESQVLVAKAMARIQDMRGCVPAPLSLEEPTDEVLPMFLLDDRMPQVGVMLLMDLLIKVVMQAPLCCLLQVVFFKDDEAMESSLTDGWET</sequence>
<dbReference type="EMBL" id="JABFUD020000021">
    <property type="protein sequence ID" value="KAI5063591.1"/>
    <property type="molecule type" value="Genomic_DNA"/>
</dbReference>
<proteinExistence type="predicted"/>